<organism evidence="7">
    <name type="scientific">Arcobacter sp. AZ-2023</name>
    <dbReference type="NCBI Taxonomy" id="3074453"/>
    <lineage>
        <taxon>Bacteria</taxon>
        <taxon>Pseudomonadati</taxon>
        <taxon>Campylobacterota</taxon>
        <taxon>Epsilonproteobacteria</taxon>
        <taxon>Campylobacterales</taxon>
        <taxon>Arcobacteraceae</taxon>
        <taxon>Arcobacter</taxon>
    </lineage>
</organism>
<feature type="compositionally biased region" description="Low complexity" evidence="4">
    <location>
        <begin position="629"/>
        <end position="642"/>
    </location>
</feature>
<name>A0AA96DID2_9BACT</name>
<gene>
    <name evidence="9" type="ORF">RJG58_03565</name>
    <name evidence="10" type="ORF">RMP69_03565</name>
    <name evidence="7" type="ORF">RMQ65_04530</name>
    <name evidence="8" type="ORF">RMQ67_03565</name>
</gene>
<evidence type="ECO:0000256" key="4">
    <source>
        <dbReference type="SAM" id="MobiDB-lite"/>
    </source>
</evidence>
<evidence type="ECO:0000313" key="7">
    <source>
        <dbReference type="EMBL" id="WNL28633.1"/>
    </source>
</evidence>
<dbReference type="Gene3D" id="1.10.287.950">
    <property type="entry name" value="Methyl-accepting chemotaxis protein"/>
    <property type="match status" value="1"/>
</dbReference>
<protein>
    <submittedName>
        <fullName evidence="7">Methyl-accepting chemotaxis protein</fullName>
    </submittedName>
</protein>
<keyword evidence="3" id="KW-0807">Transducer</keyword>
<keyword evidence="5" id="KW-0812">Transmembrane</keyword>
<evidence type="ECO:0000313" key="8">
    <source>
        <dbReference type="EMBL" id="WNL32629.1"/>
    </source>
</evidence>
<feature type="domain" description="Methyl-accepting transducer" evidence="6">
    <location>
        <begin position="359"/>
        <end position="588"/>
    </location>
</feature>
<evidence type="ECO:0000313" key="10">
    <source>
        <dbReference type="EMBL" id="WNP40871.1"/>
    </source>
</evidence>
<feature type="transmembrane region" description="Helical" evidence="5">
    <location>
        <begin position="12"/>
        <end position="32"/>
    </location>
</feature>
<evidence type="ECO:0000256" key="1">
    <source>
        <dbReference type="ARBA" id="ARBA00022500"/>
    </source>
</evidence>
<keyword evidence="1" id="KW-0145">Chemotaxis</keyword>
<dbReference type="EMBL" id="CP135131">
    <property type="protein sequence ID" value="WNP40871.1"/>
    <property type="molecule type" value="Genomic_DNA"/>
</dbReference>
<dbReference type="AlphaFoldDB" id="A0AA96DID2"/>
<dbReference type="EMBL" id="CP134855">
    <property type="protein sequence ID" value="WNL32629.1"/>
    <property type="molecule type" value="Genomic_DNA"/>
</dbReference>
<dbReference type="Pfam" id="PF00015">
    <property type="entry name" value="MCPsignal"/>
    <property type="match status" value="1"/>
</dbReference>
<dbReference type="GO" id="GO:0006935">
    <property type="term" value="P:chemotaxis"/>
    <property type="evidence" value="ECO:0007669"/>
    <property type="project" value="UniProtKB-KW"/>
</dbReference>
<evidence type="ECO:0000313" key="9">
    <source>
        <dbReference type="EMBL" id="WNP38779.1"/>
    </source>
</evidence>
<evidence type="ECO:0000256" key="3">
    <source>
        <dbReference type="PROSITE-ProRule" id="PRU00284"/>
    </source>
</evidence>
<dbReference type="EMBL" id="CP135130">
    <property type="protein sequence ID" value="WNP38779.1"/>
    <property type="molecule type" value="Genomic_DNA"/>
</dbReference>
<dbReference type="InterPro" id="IPR051310">
    <property type="entry name" value="MCP_chemotaxis"/>
</dbReference>
<dbReference type="InterPro" id="IPR004089">
    <property type="entry name" value="MCPsignal_dom"/>
</dbReference>
<evidence type="ECO:0000256" key="5">
    <source>
        <dbReference type="SAM" id="Phobius"/>
    </source>
</evidence>
<reference evidence="7" key="1">
    <citation type="submission" date="2023-09" db="EMBL/GenBank/DDBJ databases">
        <title>Arcobacter tbilisiensis sp. nov. isolated from chicken meat in Tbilisi, Georgia.</title>
        <authorList>
            <person name="Matthias R."/>
            <person name="Zautner A.E."/>
        </authorList>
    </citation>
    <scope>NUCLEOTIDE SEQUENCE</scope>
    <source>
        <strain evidence="9">LEO 101</strain>
        <strain evidence="7">LEO 49</strain>
        <strain evidence="10">LEO 50</strain>
        <strain evidence="8">LEO 53</strain>
    </source>
</reference>
<dbReference type="GO" id="GO:0016020">
    <property type="term" value="C:membrane"/>
    <property type="evidence" value="ECO:0007669"/>
    <property type="project" value="InterPro"/>
</dbReference>
<dbReference type="EMBL" id="CP134853">
    <property type="protein sequence ID" value="WNL28633.1"/>
    <property type="molecule type" value="Genomic_DNA"/>
</dbReference>
<accession>A0AA96DID2</accession>
<dbReference type="GO" id="GO:0007165">
    <property type="term" value="P:signal transduction"/>
    <property type="evidence" value="ECO:0007669"/>
    <property type="project" value="UniProtKB-KW"/>
</dbReference>
<dbReference type="PANTHER" id="PTHR43531">
    <property type="entry name" value="PROTEIN ICFG"/>
    <property type="match status" value="1"/>
</dbReference>
<dbReference type="PROSITE" id="PS50111">
    <property type="entry name" value="CHEMOTAXIS_TRANSDUC_2"/>
    <property type="match status" value="1"/>
</dbReference>
<sequence length="658" mass="72478">MLKSLDTRKKLYFFPILFIIIAAISTIIYLYFIDIAHKRNAAALTSEKFVLDIAKTRISVYQFLRTATPNNENVVIENIQFLKNSLAESSKNFVDVKNKELASKTLSLIDKYVELFKVYSKNKIEDYNNNILEESDTLKQNIAAMVKIGLEMEDNIHQINKSAVKLRDEAYANLDRNLMIILTIATILFIGISVLVANNIINSVNSFKDGLLGFFAYLNREASDTTLLDESNKDEFGQMAKVVNVNILKTKAGIEEDRKLIDETISVLGEFEQGDLCQRLNTKVSNPALMQLSTVINGMGDVLEKNIENILDVLEKYSSYNYLSKVSTNGLKEQLLALANGVNGLGDSITSMLKENKSNGLTLDESSMILLANVDKLNISSNEAAASLEETAAALEEITSNIRNNTESIAKMSQLSNGVTKAVNEGQAMANQTTTAMDEINTQVNLVNEAIGVIDNIAFQTNILSLNAAVEAATAGEAGKGFAVVAQEVRNLATRSAEAAREIKAIVERATVKANEGKEIATNMIEGYKNLNNNISSTMNLISDIENASKEQLLGIEQINDAVNQLDQQTQQNAMVASQSHDIAQSTDEIAKLIVQDANQKEFEGKNEVKAKDVGIKKEVKENIITSSPKKIIKPSKPNINSTKEIKSNSNDDEWESF</sequence>
<keyword evidence="5" id="KW-1133">Transmembrane helix</keyword>
<dbReference type="SUPFAM" id="SSF58104">
    <property type="entry name" value="Methyl-accepting chemotaxis protein (MCP) signaling domain"/>
    <property type="match status" value="1"/>
</dbReference>
<evidence type="ECO:0000259" key="6">
    <source>
        <dbReference type="PROSITE" id="PS50111"/>
    </source>
</evidence>
<dbReference type="SMART" id="SM00283">
    <property type="entry name" value="MA"/>
    <property type="match status" value="1"/>
</dbReference>
<feature type="region of interest" description="Disordered" evidence="4">
    <location>
        <begin position="629"/>
        <end position="658"/>
    </location>
</feature>
<keyword evidence="5" id="KW-0472">Membrane</keyword>
<feature type="transmembrane region" description="Helical" evidence="5">
    <location>
        <begin position="177"/>
        <end position="197"/>
    </location>
</feature>
<proteinExistence type="inferred from homology"/>
<comment type="similarity">
    <text evidence="2">Belongs to the methyl-accepting chemotaxis (MCP) protein family.</text>
</comment>
<evidence type="ECO:0000256" key="2">
    <source>
        <dbReference type="ARBA" id="ARBA00029447"/>
    </source>
</evidence>
<dbReference type="PANTHER" id="PTHR43531:SF11">
    <property type="entry name" value="METHYL-ACCEPTING CHEMOTAXIS PROTEIN 3"/>
    <property type="match status" value="1"/>
</dbReference>